<keyword evidence="2" id="KW-0812">Transmembrane</keyword>
<evidence type="ECO:0000256" key="1">
    <source>
        <dbReference type="SAM" id="MobiDB-lite"/>
    </source>
</evidence>
<keyword evidence="2" id="KW-0472">Membrane</keyword>
<sequence>MQIEGRFRLDTARPSVGTRFTWALRTYGWMVVACMLALAAAPLLIEQEQPTYQADALVVAQQLNVPNQILPRLGQAVFAGGAVEARVAADPTVGGNTSALIPERLSLVAAEDSIVLVVEARDADPAAAAQLATLGATILADELNRGGAGVGVFALQAAASLPAEPLDAPDLRLLGIVGALIGAALGLGLVALTASLRRPVITGSDVEGAVGVPLLGTVKLPRVRRHTYHGPVGVRGIATVTRWLGTVPPGRLLFVSSPTAAGMRRRVLVMVAVALEILRRVQVEAPQEVVDAVRRHRLGEGARRPFTDTGDELVLVDGGSPLEVVDPATSHVSAVVVAPRGVSRRRLRALASDYVNGGLIGVILVEVRLGRRLRSAMLQGAAAPPPTDAARRRRQVRDVPEPEPERA</sequence>
<dbReference type="Proteomes" id="UP000319865">
    <property type="component" value="Unassembled WGS sequence"/>
</dbReference>
<dbReference type="AlphaFoldDB" id="A0A543P1K3"/>
<gene>
    <name evidence="3" type="ORF">FHU33_4576</name>
</gene>
<reference evidence="3 4" key="1">
    <citation type="submission" date="2019-06" db="EMBL/GenBank/DDBJ databases">
        <title>Sequencing the genomes of 1000 actinobacteria strains.</title>
        <authorList>
            <person name="Klenk H.-P."/>
        </authorList>
    </citation>
    <scope>NUCLEOTIDE SEQUENCE [LARGE SCALE GENOMIC DNA]</scope>
    <source>
        <strain evidence="3 4">DSM 46837</strain>
    </source>
</reference>
<evidence type="ECO:0000313" key="3">
    <source>
        <dbReference type="EMBL" id="TQN37903.1"/>
    </source>
</evidence>
<protein>
    <recommendedName>
        <fullName evidence="5">Capsular polysaccharide biosynthesis protein</fullName>
    </recommendedName>
</protein>
<name>A0A543P1K3_9ACTN</name>
<comment type="caution">
    <text evidence="3">The sequence shown here is derived from an EMBL/GenBank/DDBJ whole genome shotgun (WGS) entry which is preliminary data.</text>
</comment>
<evidence type="ECO:0008006" key="5">
    <source>
        <dbReference type="Google" id="ProtNLM"/>
    </source>
</evidence>
<dbReference type="EMBL" id="VFQE01000002">
    <property type="protein sequence ID" value="TQN37903.1"/>
    <property type="molecule type" value="Genomic_DNA"/>
</dbReference>
<proteinExistence type="predicted"/>
<accession>A0A543P1K3</accession>
<feature type="compositionally biased region" description="Basic and acidic residues" evidence="1">
    <location>
        <begin position="396"/>
        <end position="407"/>
    </location>
</feature>
<keyword evidence="2" id="KW-1133">Transmembrane helix</keyword>
<evidence type="ECO:0000256" key="2">
    <source>
        <dbReference type="SAM" id="Phobius"/>
    </source>
</evidence>
<feature type="transmembrane region" description="Helical" evidence="2">
    <location>
        <begin position="171"/>
        <end position="192"/>
    </location>
</feature>
<organism evidence="3 4">
    <name type="scientific">Blastococcus colisei</name>
    <dbReference type="NCBI Taxonomy" id="1564162"/>
    <lineage>
        <taxon>Bacteria</taxon>
        <taxon>Bacillati</taxon>
        <taxon>Actinomycetota</taxon>
        <taxon>Actinomycetes</taxon>
        <taxon>Geodermatophilales</taxon>
        <taxon>Geodermatophilaceae</taxon>
        <taxon>Blastococcus</taxon>
    </lineage>
</organism>
<evidence type="ECO:0000313" key="4">
    <source>
        <dbReference type="Proteomes" id="UP000319865"/>
    </source>
</evidence>
<feature type="transmembrane region" description="Helical" evidence="2">
    <location>
        <begin position="27"/>
        <end position="45"/>
    </location>
</feature>
<keyword evidence="4" id="KW-1185">Reference proteome</keyword>
<feature type="region of interest" description="Disordered" evidence="1">
    <location>
        <begin position="378"/>
        <end position="407"/>
    </location>
</feature>